<name>A0ABN7VUD1_GIGMA</name>
<organism evidence="1 2">
    <name type="scientific">Gigaspora margarita</name>
    <dbReference type="NCBI Taxonomy" id="4874"/>
    <lineage>
        <taxon>Eukaryota</taxon>
        <taxon>Fungi</taxon>
        <taxon>Fungi incertae sedis</taxon>
        <taxon>Mucoromycota</taxon>
        <taxon>Glomeromycotina</taxon>
        <taxon>Glomeromycetes</taxon>
        <taxon>Diversisporales</taxon>
        <taxon>Gigasporaceae</taxon>
        <taxon>Gigaspora</taxon>
    </lineage>
</organism>
<reference evidence="1 2" key="1">
    <citation type="submission" date="2021-06" db="EMBL/GenBank/DDBJ databases">
        <authorList>
            <person name="Kallberg Y."/>
            <person name="Tangrot J."/>
            <person name="Rosling A."/>
        </authorList>
    </citation>
    <scope>NUCLEOTIDE SEQUENCE [LARGE SCALE GENOMIC DNA]</scope>
    <source>
        <strain evidence="1 2">120-4 pot B 10/14</strain>
    </source>
</reference>
<keyword evidence="2" id="KW-1185">Reference proteome</keyword>
<gene>
    <name evidence="1" type="ORF">GMARGA_LOCUS22928</name>
</gene>
<evidence type="ECO:0000313" key="2">
    <source>
        <dbReference type="Proteomes" id="UP000789901"/>
    </source>
</evidence>
<proteinExistence type="predicted"/>
<feature type="non-terminal residue" evidence="1">
    <location>
        <position position="46"/>
    </location>
</feature>
<evidence type="ECO:0000313" key="1">
    <source>
        <dbReference type="EMBL" id="CAG8800199.1"/>
    </source>
</evidence>
<protein>
    <submittedName>
        <fullName evidence="1">22917_t:CDS:1</fullName>
    </submittedName>
</protein>
<dbReference type="EMBL" id="CAJVQB010022707">
    <property type="protein sequence ID" value="CAG8800199.1"/>
    <property type="molecule type" value="Genomic_DNA"/>
</dbReference>
<comment type="caution">
    <text evidence="1">The sequence shown here is derived from an EMBL/GenBank/DDBJ whole genome shotgun (WGS) entry which is preliminary data.</text>
</comment>
<dbReference type="Proteomes" id="UP000789901">
    <property type="component" value="Unassembled WGS sequence"/>
</dbReference>
<accession>A0ABN7VUD1</accession>
<sequence>MDANANGDGHHEQNAEFIRNIIEGIDPFASVQNTRIPQQAQSLSET</sequence>